<feature type="compositionally biased region" description="Basic residues" evidence="1">
    <location>
        <begin position="78"/>
        <end position="87"/>
    </location>
</feature>
<accession>A0A8R7K3T6</accession>
<feature type="compositionally biased region" description="Low complexity" evidence="1">
    <location>
        <begin position="489"/>
        <end position="501"/>
    </location>
</feature>
<dbReference type="Proteomes" id="UP000015106">
    <property type="component" value="Chromosome 1"/>
</dbReference>
<reference evidence="2" key="3">
    <citation type="submission" date="2022-06" db="UniProtKB">
        <authorList>
            <consortium name="EnsemblPlants"/>
        </authorList>
    </citation>
    <scope>IDENTIFICATION</scope>
</reference>
<feature type="region of interest" description="Disordered" evidence="1">
    <location>
        <begin position="471"/>
        <end position="526"/>
    </location>
</feature>
<dbReference type="EnsemblPlants" id="TuG1812G0100003975.01.T01">
    <property type="protein sequence ID" value="TuG1812G0100003975.01.T01.cds368380"/>
    <property type="gene ID" value="TuG1812G0100003975.01"/>
</dbReference>
<organism evidence="2 3">
    <name type="scientific">Triticum urartu</name>
    <name type="common">Red wild einkorn</name>
    <name type="synonym">Crithodium urartu</name>
    <dbReference type="NCBI Taxonomy" id="4572"/>
    <lineage>
        <taxon>Eukaryota</taxon>
        <taxon>Viridiplantae</taxon>
        <taxon>Streptophyta</taxon>
        <taxon>Embryophyta</taxon>
        <taxon>Tracheophyta</taxon>
        <taxon>Spermatophyta</taxon>
        <taxon>Magnoliopsida</taxon>
        <taxon>Liliopsida</taxon>
        <taxon>Poales</taxon>
        <taxon>Poaceae</taxon>
        <taxon>BOP clade</taxon>
        <taxon>Pooideae</taxon>
        <taxon>Triticodae</taxon>
        <taxon>Triticeae</taxon>
        <taxon>Triticinae</taxon>
        <taxon>Triticum</taxon>
    </lineage>
</organism>
<reference evidence="2" key="2">
    <citation type="submission" date="2018-03" db="EMBL/GenBank/DDBJ databases">
        <title>The Triticum urartu genome reveals the dynamic nature of wheat genome evolution.</title>
        <authorList>
            <person name="Ling H."/>
            <person name="Ma B."/>
            <person name="Shi X."/>
            <person name="Liu H."/>
            <person name="Dong L."/>
            <person name="Sun H."/>
            <person name="Cao Y."/>
            <person name="Gao Q."/>
            <person name="Zheng S."/>
            <person name="Li Y."/>
            <person name="Yu Y."/>
            <person name="Du H."/>
            <person name="Qi M."/>
            <person name="Li Y."/>
            <person name="Yu H."/>
            <person name="Cui Y."/>
            <person name="Wang N."/>
            <person name="Chen C."/>
            <person name="Wu H."/>
            <person name="Zhao Y."/>
            <person name="Zhang J."/>
            <person name="Li Y."/>
            <person name="Zhou W."/>
            <person name="Zhang B."/>
            <person name="Hu W."/>
            <person name="Eijk M."/>
            <person name="Tang J."/>
            <person name="Witsenboer H."/>
            <person name="Zhao S."/>
            <person name="Li Z."/>
            <person name="Zhang A."/>
            <person name="Wang D."/>
            <person name="Liang C."/>
        </authorList>
    </citation>
    <scope>NUCLEOTIDE SEQUENCE [LARGE SCALE GENOMIC DNA]</scope>
    <source>
        <strain evidence="2">cv. G1812</strain>
    </source>
</reference>
<evidence type="ECO:0000256" key="1">
    <source>
        <dbReference type="SAM" id="MobiDB-lite"/>
    </source>
</evidence>
<evidence type="ECO:0000313" key="3">
    <source>
        <dbReference type="Proteomes" id="UP000015106"/>
    </source>
</evidence>
<proteinExistence type="predicted"/>
<sequence>IRPQLYRGGFTQLGQVSERRLNYWFAYLLAYLEEIAQRRTLAVHRPATRRRRRILGRPEASPNAAPAEQRPPDPPVRPARHRAHHAHRPVDIAATAEQVDQAAVVLRRGADAVVPLHRVERPAPFADEPPVAARQQHAHEGEAVGPEALPLHEVEQPERVAGPPVHRQAPDHHVPGEHVLAAHLEEDDERAGYVAAHGVHLHQRRPDGGVGLQRRRHQVGVHPPAHPELPEVLAGREERHDGEAVGRVAFEQHPWEEAERLREPAVPGVAREHAVPGHQVPLRHPAEQAPHAGEVAGDGQRPQHRCPRHHVPLRHLREELLGCRDVARPDVHGEHCVPRHDVPVWHRVEDLSRGADVPGLGVLRYHVVRQAHGPDAQSVEQPPRVAQRAAADGDVECEQRAPDGRHVVEPLLQDPAVDALAAPPRPEPRARVQDVRVGESVSHQAPARHLVEQLQRALVGAVVGAPADHGVVEGGVRRRPRPEERGEEQVGVGHVADVGGAADEEGGQAREAVEGGCEEEAMDLVE</sequence>
<protein>
    <submittedName>
        <fullName evidence="2">Uncharacterized protein</fullName>
    </submittedName>
</protein>
<dbReference type="AlphaFoldDB" id="A0A8R7K3T6"/>
<feature type="region of interest" description="Disordered" evidence="1">
    <location>
        <begin position="44"/>
        <end position="90"/>
    </location>
</feature>
<reference evidence="3" key="1">
    <citation type="journal article" date="2013" name="Nature">
        <title>Draft genome of the wheat A-genome progenitor Triticum urartu.</title>
        <authorList>
            <person name="Ling H.Q."/>
            <person name="Zhao S."/>
            <person name="Liu D."/>
            <person name="Wang J."/>
            <person name="Sun H."/>
            <person name="Zhang C."/>
            <person name="Fan H."/>
            <person name="Li D."/>
            <person name="Dong L."/>
            <person name="Tao Y."/>
            <person name="Gao C."/>
            <person name="Wu H."/>
            <person name="Li Y."/>
            <person name="Cui Y."/>
            <person name="Guo X."/>
            <person name="Zheng S."/>
            <person name="Wang B."/>
            <person name="Yu K."/>
            <person name="Liang Q."/>
            <person name="Yang W."/>
            <person name="Lou X."/>
            <person name="Chen J."/>
            <person name="Feng M."/>
            <person name="Jian J."/>
            <person name="Zhang X."/>
            <person name="Luo G."/>
            <person name="Jiang Y."/>
            <person name="Liu J."/>
            <person name="Wang Z."/>
            <person name="Sha Y."/>
            <person name="Zhang B."/>
            <person name="Wu H."/>
            <person name="Tang D."/>
            <person name="Shen Q."/>
            <person name="Xue P."/>
            <person name="Zou S."/>
            <person name="Wang X."/>
            <person name="Liu X."/>
            <person name="Wang F."/>
            <person name="Yang Y."/>
            <person name="An X."/>
            <person name="Dong Z."/>
            <person name="Zhang K."/>
            <person name="Zhang X."/>
            <person name="Luo M.C."/>
            <person name="Dvorak J."/>
            <person name="Tong Y."/>
            <person name="Wang J."/>
            <person name="Yang H."/>
            <person name="Li Z."/>
            <person name="Wang D."/>
            <person name="Zhang A."/>
            <person name="Wang J."/>
        </authorList>
    </citation>
    <scope>NUCLEOTIDE SEQUENCE</scope>
    <source>
        <strain evidence="3">cv. G1812</strain>
    </source>
</reference>
<keyword evidence="3" id="KW-1185">Reference proteome</keyword>
<feature type="compositionally biased region" description="Basic residues" evidence="1">
    <location>
        <begin position="46"/>
        <end position="55"/>
    </location>
</feature>
<dbReference type="Gramene" id="TuG1812G0100003975.01.T01">
    <property type="protein sequence ID" value="TuG1812G0100003975.01.T01.cds368380"/>
    <property type="gene ID" value="TuG1812G0100003975.01"/>
</dbReference>
<name>A0A8R7K3T6_TRIUA</name>
<evidence type="ECO:0000313" key="2">
    <source>
        <dbReference type="EnsemblPlants" id="TuG1812G0100003975.01.T01.cds368380"/>
    </source>
</evidence>
<feature type="compositionally biased region" description="Acidic residues" evidence="1">
    <location>
        <begin position="516"/>
        <end position="526"/>
    </location>
</feature>